<organism evidence="2">
    <name type="scientific">Anguilla anguilla</name>
    <name type="common">European freshwater eel</name>
    <name type="synonym">Muraena anguilla</name>
    <dbReference type="NCBI Taxonomy" id="7936"/>
    <lineage>
        <taxon>Eukaryota</taxon>
        <taxon>Metazoa</taxon>
        <taxon>Chordata</taxon>
        <taxon>Craniata</taxon>
        <taxon>Vertebrata</taxon>
        <taxon>Euteleostomi</taxon>
        <taxon>Actinopterygii</taxon>
        <taxon>Neopterygii</taxon>
        <taxon>Teleostei</taxon>
        <taxon>Anguilliformes</taxon>
        <taxon>Anguillidae</taxon>
        <taxon>Anguilla</taxon>
    </lineage>
</organism>
<proteinExistence type="predicted"/>
<accession>A0A0E9VLL4</accession>
<reference evidence="2" key="2">
    <citation type="journal article" date="2015" name="Fish Shellfish Immunol.">
        <title>Early steps in the European eel (Anguilla anguilla)-Vibrio vulnificus interaction in the gills: Role of the RtxA13 toxin.</title>
        <authorList>
            <person name="Callol A."/>
            <person name="Pajuelo D."/>
            <person name="Ebbesson L."/>
            <person name="Teles M."/>
            <person name="MacKenzie S."/>
            <person name="Amaro C."/>
        </authorList>
    </citation>
    <scope>NUCLEOTIDE SEQUENCE</scope>
</reference>
<evidence type="ECO:0000256" key="1">
    <source>
        <dbReference type="SAM" id="MobiDB-lite"/>
    </source>
</evidence>
<feature type="compositionally biased region" description="Basic residues" evidence="1">
    <location>
        <begin position="11"/>
        <end position="25"/>
    </location>
</feature>
<feature type="region of interest" description="Disordered" evidence="1">
    <location>
        <begin position="1"/>
        <end position="25"/>
    </location>
</feature>
<protein>
    <submittedName>
        <fullName evidence="2">Uncharacterized protein</fullName>
    </submittedName>
</protein>
<sequence>MSRPLQQTKPCHQKNTRLQQGKRPH</sequence>
<reference evidence="2" key="1">
    <citation type="submission" date="2014-11" db="EMBL/GenBank/DDBJ databases">
        <authorList>
            <person name="Amaro Gonzalez C."/>
        </authorList>
    </citation>
    <scope>NUCLEOTIDE SEQUENCE</scope>
</reference>
<name>A0A0E9VLL4_ANGAN</name>
<evidence type="ECO:0000313" key="2">
    <source>
        <dbReference type="EMBL" id="JAH78916.1"/>
    </source>
</evidence>
<feature type="compositionally biased region" description="Polar residues" evidence="1">
    <location>
        <begin position="1"/>
        <end position="10"/>
    </location>
</feature>
<dbReference type="EMBL" id="GBXM01029661">
    <property type="protein sequence ID" value="JAH78916.1"/>
    <property type="molecule type" value="Transcribed_RNA"/>
</dbReference>
<dbReference type="AlphaFoldDB" id="A0A0E9VLL4"/>